<dbReference type="RefSeq" id="WP_114544041.1">
    <property type="nucleotide sequence ID" value="NZ_QQBG01000005.1"/>
</dbReference>
<name>A0A369KEG1_9BACT</name>
<dbReference type="AlphaFoldDB" id="A0A369KEG1"/>
<reference evidence="1 2" key="1">
    <citation type="submission" date="2018-07" db="EMBL/GenBank/DDBJ databases">
        <title>Comparative genomics of the Candidatus Parilichlamydiaceae reveals evidence of convergent evolution and genome reduction in the phylum Chlamydiae.</title>
        <authorList>
            <person name="Taylor-Brown A."/>
            <person name="Polkinghorne A."/>
        </authorList>
    </citation>
    <scope>NUCLEOTIDE SEQUENCE [LARGE SCALE GENOMIC DNA]</scope>
    <source>
        <strain evidence="1 2">Hat2</strain>
    </source>
</reference>
<keyword evidence="2" id="KW-1185">Reference proteome</keyword>
<accession>A0A369KEG1</accession>
<sequence length="313" mass="35431">MSELDYVFLFEESVPFFSRTSWPDLFQNKSISRFALGIVLHYRSEAVLLQRRQKSGLPGFFEIPNDFAFSCESIPEAAERILSSQVSLPKVKLGGLLCSLDLEAPFQAVTRMLVIWGELGMAPDLPIKVSSTFVYATLAAYLEASYYKMLPVCSRALEAFWFGAPLGEALQHAVLQRCEREAFVPSQVVLLIRRSEDHAVLVYKNTSGELELPVFNLKSSQEFHQAVLSQGLGAKDELAYLGALNCWNNQKKQKFFFAFSYDDEAGFDSKGKEMFFVSTVEGLKMSSTPVTREAFLRFNRRFFVRLYESEAST</sequence>
<evidence type="ECO:0000313" key="2">
    <source>
        <dbReference type="Proteomes" id="UP000253816"/>
    </source>
</evidence>
<proteinExistence type="predicted"/>
<protein>
    <submittedName>
        <fullName evidence="1">Uncharacterized protein</fullName>
    </submittedName>
</protein>
<dbReference type="Proteomes" id="UP000253816">
    <property type="component" value="Unassembled WGS sequence"/>
</dbReference>
<dbReference type="OrthoDB" id="9788098at2"/>
<gene>
    <name evidence="1" type="ORF">HAT2_00050</name>
</gene>
<organism evidence="1 2">
    <name type="scientific">Candidatus Similichlamydia laticola</name>
    <dbReference type="NCBI Taxonomy" id="2170265"/>
    <lineage>
        <taxon>Bacteria</taxon>
        <taxon>Pseudomonadati</taxon>
        <taxon>Chlamydiota</taxon>
        <taxon>Chlamydiia</taxon>
        <taxon>Parachlamydiales</taxon>
        <taxon>Candidatus Parilichlamydiaceae</taxon>
        <taxon>Candidatus Similichlamydia</taxon>
    </lineage>
</organism>
<comment type="caution">
    <text evidence="1">The sequence shown here is derived from an EMBL/GenBank/DDBJ whole genome shotgun (WGS) entry which is preliminary data.</text>
</comment>
<evidence type="ECO:0000313" key="1">
    <source>
        <dbReference type="EMBL" id="RDB31840.1"/>
    </source>
</evidence>
<dbReference type="EMBL" id="QQBG01000005">
    <property type="protein sequence ID" value="RDB31840.1"/>
    <property type="molecule type" value="Genomic_DNA"/>
</dbReference>